<dbReference type="RefSeq" id="WP_012340816.1">
    <property type="nucleotide sequence ID" value="NZ_CP042984.1"/>
</dbReference>
<evidence type="ECO:0000313" key="9">
    <source>
        <dbReference type="Proteomes" id="UP000595373"/>
    </source>
</evidence>
<feature type="region of interest" description="Disordered" evidence="4">
    <location>
        <begin position="181"/>
        <end position="212"/>
    </location>
</feature>
<dbReference type="Pfam" id="PF00959">
    <property type="entry name" value="Phage_lysozyme"/>
    <property type="match status" value="1"/>
</dbReference>
<dbReference type="InterPro" id="IPR021204">
    <property type="entry name" value="Integr_conj_element_PFL4711"/>
</dbReference>
<dbReference type="EMBL" id="CP066558">
    <property type="protein sequence ID" value="QQF83009.1"/>
    <property type="molecule type" value="Genomic_DNA"/>
</dbReference>
<feature type="compositionally biased region" description="Basic and acidic residues" evidence="4">
    <location>
        <begin position="191"/>
        <end position="205"/>
    </location>
</feature>
<evidence type="ECO:0000313" key="7">
    <source>
        <dbReference type="EMBL" id="TEW29433.1"/>
    </source>
</evidence>
<dbReference type="GO" id="GO:0009253">
    <property type="term" value="P:peptidoglycan catabolic process"/>
    <property type="evidence" value="ECO:0007669"/>
    <property type="project" value="InterPro"/>
</dbReference>
<evidence type="ECO:0000256" key="3">
    <source>
        <dbReference type="RuleBase" id="RU003788"/>
    </source>
</evidence>
<keyword evidence="2 3" id="KW-0081">Bacteriolytic enzyme</keyword>
<accession>A0A2K9VRI5</accession>
<keyword evidence="3" id="KW-0378">Hydrolase</keyword>
<keyword evidence="9" id="KW-1185">Reference proteome</keyword>
<dbReference type="GO" id="GO:0003796">
    <property type="term" value="F:lysozyme activity"/>
    <property type="evidence" value="ECO:0007669"/>
    <property type="project" value="UniProtKB-EC"/>
</dbReference>
<dbReference type="EMBL" id="MF136609">
    <property type="protein sequence ID" value="AUV65072.1"/>
    <property type="molecule type" value="Genomic_DNA"/>
</dbReference>
<dbReference type="EC" id="3.2.1.17" evidence="3"/>
<dbReference type="NCBIfam" id="TIGR03755">
    <property type="entry name" value="conj_TIGR03755"/>
    <property type="match status" value="1"/>
</dbReference>
<dbReference type="InterPro" id="IPR023347">
    <property type="entry name" value="Lysozyme_dom_sf"/>
</dbReference>
<dbReference type="GO" id="GO:0016998">
    <property type="term" value="P:cell wall macromolecule catabolic process"/>
    <property type="evidence" value="ECO:0007669"/>
    <property type="project" value="InterPro"/>
</dbReference>
<dbReference type="Gene3D" id="1.10.530.40">
    <property type="match status" value="1"/>
</dbReference>
<reference evidence="6 9" key="3">
    <citation type="submission" date="2020-12" db="EMBL/GenBank/DDBJ databases">
        <title>ASc-MMNZ-VFA-070.</title>
        <authorList>
            <person name="Schryvers A."/>
            <person name="Mostafa Nazari M."/>
            <person name="Farshchi Andisi V."/>
            <person name="Timsit E."/>
            <person name="Walter Morck D."/>
        </authorList>
    </citation>
    <scope>NUCLEOTIDE SEQUENCE [LARGE SCALE GENOMIC DNA]</scope>
    <source>
        <strain evidence="6 9">ASc-MMNZ-VFA-070</strain>
    </source>
</reference>
<gene>
    <name evidence="7" type="ORF">E2R48_06550</name>
    <name evidence="5" type="ORF">ICEHS1_16</name>
    <name evidence="6" type="ORF">JFL49_03625</name>
</gene>
<dbReference type="InterPro" id="IPR023346">
    <property type="entry name" value="Lysozyme-like_dom_sf"/>
</dbReference>
<evidence type="ECO:0000313" key="5">
    <source>
        <dbReference type="EMBL" id="AUV65072.1"/>
    </source>
</evidence>
<protein>
    <recommendedName>
        <fullName evidence="3">Lysozyme</fullName>
        <ecNumber evidence="3">3.2.1.17</ecNumber>
    </recommendedName>
</protein>
<dbReference type="Proteomes" id="UP000297565">
    <property type="component" value="Unassembled WGS sequence"/>
</dbReference>
<dbReference type="GeneID" id="31487994"/>
<proteinExistence type="inferred from homology"/>
<reference evidence="7 8" key="2">
    <citation type="submission" date="2019-03" db="EMBL/GenBank/DDBJ databases">
        <title>Horizontal Gene Transfer Machinery in Histophilus somni.</title>
        <authorList>
            <person name="Mostafa Nazari M."/>
            <person name="Liljebjelke K."/>
        </authorList>
    </citation>
    <scope>NUCLEOTIDE SEQUENCE [LARGE SCALE GENOMIC DNA]</scope>
    <source>
        <strain evidence="7 8">UOC-EPH-KLM-04</strain>
    </source>
</reference>
<evidence type="ECO:0000313" key="8">
    <source>
        <dbReference type="Proteomes" id="UP000297565"/>
    </source>
</evidence>
<dbReference type="GO" id="GO:0031640">
    <property type="term" value="P:killing of cells of another organism"/>
    <property type="evidence" value="ECO:0007669"/>
    <property type="project" value="UniProtKB-KW"/>
</dbReference>
<evidence type="ECO:0000256" key="1">
    <source>
        <dbReference type="ARBA" id="ARBA00022529"/>
    </source>
</evidence>
<sequence>MKSHFNFKKSHLRITTALLSSVSGLSYADSITDKLEFSKSDSIISDRVFYQIGGGMGYMAPPSRGNTKVVDLGIGWKANLTCGNFDIKTTIKNDLNGLKDGFKDLMGNVIDSAKGAVASMPAMVLQRANPQLYDLLTNGMYQGKLDFNRLKTSCEEMSKVLADHTLGGKWGQAADLESYKQITSSQPDAKQAQKDLEDKKGKDGRVWIGGQKKGGENQEAINVVGDVVKAGFNLLNKRNALDTSTISGSSCDGNLCQTWDNPQTAADFLTKIIGEQSISTCKEDCGTKTSSKAGVGLSPEIEEEHVRTIVKLENVLNMDVPKAELLADLSSTTVPVTRGLIESLRDDPDVEVLSQRLSAEIATSKIMEKMLLARRAVLAGMREPNVAQNADAQVELERVLNIIDREISQVKLEMDMQKMITGNTASVILQSKSEREALAGAHSLSQDSLDKRVQGLENGNVALTDLEAGSNINLSRRNIALSIPNIPNVAALIPNLPNRGGSGVGGNFPSLAQISGSTMDQATGLLRNFEGFISKAQWDVNAHRVGYGSDTITRADGTIVKVTKDTVITKEDAERDLARRTAIFANNVRKELGDSNWNALPPNAQAVLVSYAYNYGSLAKTKSVLDAARRSAQSGDMNALATAIRNRQVDNNGINARRRNQEADYILGKN</sequence>
<reference evidence="5" key="1">
    <citation type="submission" date="2017-05" db="EMBL/GenBank/DDBJ databases">
        <title>ICEHs1, an integrative conjugative element from clinical isolates of Histophilus somni confers metal and antimicrobial resistance.</title>
        <authorList>
            <person name="Bhatt K."/>
            <person name="Rawlyk N."/>
            <person name="Potter A."/>
            <person name="Liljebjelke K."/>
        </authorList>
    </citation>
    <scope>NUCLEOTIDE SEQUENCE</scope>
    <source>
        <strain evidence="5">AVI 1</strain>
    </source>
</reference>
<dbReference type="InterPro" id="IPR002196">
    <property type="entry name" value="Glyco_hydro_24"/>
</dbReference>
<keyword evidence="3" id="KW-0326">Glycosidase</keyword>
<dbReference type="SUPFAM" id="SSF53955">
    <property type="entry name" value="Lysozyme-like"/>
    <property type="match status" value="1"/>
</dbReference>
<dbReference type="AlphaFoldDB" id="A0A2K9VRI5"/>
<evidence type="ECO:0000313" key="6">
    <source>
        <dbReference type="EMBL" id="QQF83009.1"/>
    </source>
</evidence>
<evidence type="ECO:0000256" key="2">
    <source>
        <dbReference type="ARBA" id="ARBA00022638"/>
    </source>
</evidence>
<keyword evidence="1 3" id="KW-0929">Antimicrobial</keyword>
<comment type="catalytic activity">
    <reaction evidence="3">
        <text>Hydrolysis of (1-&gt;4)-beta-linkages between N-acetylmuramic acid and N-acetyl-D-glucosamine residues in a peptidoglycan and between N-acetyl-D-glucosamine residues in chitodextrins.</text>
        <dbReference type="EC" id="3.2.1.17"/>
    </reaction>
</comment>
<comment type="similarity">
    <text evidence="3">Belongs to the glycosyl hydrolase 24 family.</text>
</comment>
<evidence type="ECO:0000256" key="4">
    <source>
        <dbReference type="SAM" id="MobiDB-lite"/>
    </source>
</evidence>
<organism evidence="5">
    <name type="scientific">Histophilus somni</name>
    <name type="common">Haemophilus somnus</name>
    <dbReference type="NCBI Taxonomy" id="731"/>
    <lineage>
        <taxon>Bacteria</taxon>
        <taxon>Pseudomonadati</taxon>
        <taxon>Pseudomonadota</taxon>
        <taxon>Gammaproteobacteria</taxon>
        <taxon>Pasteurellales</taxon>
        <taxon>Pasteurellaceae</taxon>
        <taxon>Histophilus</taxon>
    </lineage>
</organism>
<dbReference type="Proteomes" id="UP000595373">
    <property type="component" value="Chromosome"/>
</dbReference>
<dbReference type="EMBL" id="SNRV01000015">
    <property type="protein sequence ID" value="TEW29433.1"/>
    <property type="molecule type" value="Genomic_DNA"/>
</dbReference>
<name>A0A2K9VRI5_HISSO</name>
<dbReference type="GO" id="GO:0042742">
    <property type="term" value="P:defense response to bacterium"/>
    <property type="evidence" value="ECO:0007669"/>
    <property type="project" value="UniProtKB-KW"/>
</dbReference>